<dbReference type="EC" id="3.1.3.25" evidence="4"/>
<evidence type="ECO:0000256" key="1">
    <source>
        <dbReference type="ARBA" id="ARBA00001033"/>
    </source>
</evidence>
<dbReference type="AlphaFoldDB" id="A0A6J6STM0"/>
<protein>
    <recommendedName>
        <fullName evidence="4">inositol-phosphate phosphatase</fullName>
        <ecNumber evidence="4">3.1.3.25</ecNumber>
    </recommendedName>
</protein>
<dbReference type="GO" id="GO:0046854">
    <property type="term" value="P:phosphatidylinositol phosphate biosynthetic process"/>
    <property type="evidence" value="ECO:0007669"/>
    <property type="project" value="InterPro"/>
</dbReference>
<dbReference type="GO" id="GO:0008934">
    <property type="term" value="F:inositol monophosphate 1-phosphatase activity"/>
    <property type="evidence" value="ECO:0007669"/>
    <property type="project" value="InterPro"/>
</dbReference>
<keyword evidence="6" id="KW-0378">Hydrolase</keyword>
<dbReference type="InterPro" id="IPR033942">
    <property type="entry name" value="IMPase"/>
</dbReference>
<dbReference type="Gene3D" id="3.30.540.10">
    <property type="entry name" value="Fructose-1,6-Bisphosphatase, subunit A, domain 1"/>
    <property type="match status" value="1"/>
</dbReference>
<dbReference type="InterPro" id="IPR000760">
    <property type="entry name" value="Inositol_monophosphatase-like"/>
</dbReference>
<dbReference type="PANTHER" id="PTHR20854:SF4">
    <property type="entry name" value="INOSITOL-1-MONOPHOSPHATASE-RELATED"/>
    <property type="match status" value="1"/>
</dbReference>
<dbReference type="GO" id="GO:0006020">
    <property type="term" value="P:inositol metabolic process"/>
    <property type="evidence" value="ECO:0007669"/>
    <property type="project" value="TreeGrafter"/>
</dbReference>
<dbReference type="GO" id="GO:0046872">
    <property type="term" value="F:metal ion binding"/>
    <property type="evidence" value="ECO:0007669"/>
    <property type="project" value="UniProtKB-KW"/>
</dbReference>
<evidence type="ECO:0000256" key="6">
    <source>
        <dbReference type="ARBA" id="ARBA00022801"/>
    </source>
</evidence>
<comment type="cofactor">
    <cofactor evidence="2">
        <name>Mg(2+)</name>
        <dbReference type="ChEBI" id="CHEBI:18420"/>
    </cofactor>
</comment>
<comment type="similarity">
    <text evidence="3">Belongs to the inositol monophosphatase superfamily.</text>
</comment>
<dbReference type="CDD" id="cd01639">
    <property type="entry name" value="IMPase"/>
    <property type="match status" value="1"/>
</dbReference>
<reference evidence="8" key="1">
    <citation type="submission" date="2020-05" db="EMBL/GenBank/DDBJ databases">
        <authorList>
            <person name="Chiriac C."/>
            <person name="Salcher M."/>
            <person name="Ghai R."/>
            <person name="Kavagutti S V."/>
        </authorList>
    </citation>
    <scope>NUCLEOTIDE SEQUENCE</scope>
</reference>
<evidence type="ECO:0000313" key="8">
    <source>
        <dbReference type="EMBL" id="CAB4738281.1"/>
    </source>
</evidence>
<evidence type="ECO:0000256" key="4">
    <source>
        <dbReference type="ARBA" id="ARBA00013106"/>
    </source>
</evidence>
<proteinExistence type="inferred from homology"/>
<dbReference type="PROSITE" id="PS00629">
    <property type="entry name" value="IMP_1"/>
    <property type="match status" value="1"/>
</dbReference>
<evidence type="ECO:0000256" key="5">
    <source>
        <dbReference type="ARBA" id="ARBA00022723"/>
    </source>
</evidence>
<keyword evidence="5" id="KW-0479">Metal-binding</keyword>
<dbReference type="InterPro" id="IPR020583">
    <property type="entry name" value="Inositol_monoP_metal-BS"/>
</dbReference>
<comment type="catalytic activity">
    <reaction evidence="1">
        <text>a myo-inositol phosphate + H2O = myo-inositol + phosphate</text>
        <dbReference type="Rhea" id="RHEA:24056"/>
        <dbReference type="ChEBI" id="CHEBI:15377"/>
        <dbReference type="ChEBI" id="CHEBI:17268"/>
        <dbReference type="ChEBI" id="CHEBI:43474"/>
        <dbReference type="ChEBI" id="CHEBI:84139"/>
        <dbReference type="EC" id="3.1.3.25"/>
    </reaction>
</comment>
<dbReference type="PROSITE" id="PS00630">
    <property type="entry name" value="IMP_2"/>
    <property type="match status" value="1"/>
</dbReference>
<dbReference type="InterPro" id="IPR020550">
    <property type="entry name" value="Inositol_monophosphatase_CS"/>
</dbReference>
<dbReference type="SUPFAM" id="SSF56655">
    <property type="entry name" value="Carbohydrate phosphatase"/>
    <property type="match status" value="1"/>
</dbReference>
<dbReference type="Pfam" id="PF00459">
    <property type="entry name" value="Inositol_P"/>
    <property type="match status" value="1"/>
</dbReference>
<dbReference type="PANTHER" id="PTHR20854">
    <property type="entry name" value="INOSITOL MONOPHOSPHATASE"/>
    <property type="match status" value="1"/>
</dbReference>
<dbReference type="GO" id="GO:0007165">
    <property type="term" value="P:signal transduction"/>
    <property type="evidence" value="ECO:0007669"/>
    <property type="project" value="TreeGrafter"/>
</dbReference>
<name>A0A6J6STM0_9ZZZZ</name>
<organism evidence="8">
    <name type="scientific">freshwater metagenome</name>
    <dbReference type="NCBI Taxonomy" id="449393"/>
    <lineage>
        <taxon>unclassified sequences</taxon>
        <taxon>metagenomes</taxon>
        <taxon>ecological metagenomes</taxon>
    </lineage>
</organism>
<evidence type="ECO:0000256" key="7">
    <source>
        <dbReference type="ARBA" id="ARBA00022842"/>
    </source>
</evidence>
<keyword evidence="7" id="KW-0460">Magnesium</keyword>
<accession>A0A6J6STM0</accession>
<sequence length="267" mass="28023">MGSNEWLNSPVKSEIKAELLDLAISIAKEAGELLMARPDVFDLEMKSSAIDFATQMDLASEKLIVSKILEARPDDGIIGEEGSSIASKSGVTWVIDPLDGTVNYFYGIAGWNVSIAAKDSDGVQVGVVYAPSINSLWAATKGGGATCNGKSIKCNDPVEFNRALVGTGFSYDVADRADQARIVSKLLLEIRDIRRIGAGAADLCLVAMGRLDAFYELGLNEWDIAAGGLVATEAGALLTGRNGGPAGKEMVIAAGPHLHARLVAEIG</sequence>
<evidence type="ECO:0000256" key="2">
    <source>
        <dbReference type="ARBA" id="ARBA00001946"/>
    </source>
</evidence>
<dbReference type="FunFam" id="3.30.540.10:FF:000003">
    <property type="entry name" value="Inositol-1-monophosphatase"/>
    <property type="match status" value="1"/>
</dbReference>
<evidence type="ECO:0000256" key="3">
    <source>
        <dbReference type="ARBA" id="ARBA00009759"/>
    </source>
</evidence>
<dbReference type="Gene3D" id="3.40.190.80">
    <property type="match status" value="1"/>
</dbReference>
<dbReference type="EMBL" id="CAEZYV010000083">
    <property type="protein sequence ID" value="CAB4738281.1"/>
    <property type="molecule type" value="Genomic_DNA"/>
</dbReference>
<dbReference type="PRINTS" id="PR00377">
    <property type="entry name" value="IMPHPHTASES"/>
</dbReference>
<gene>
    <name evidence="8" type="ORF">UFOPK2788_00635</name>
</gene>